<dbReference type="Gene3D" id="3.40.190.290">
    <property type="match status" value="1"/>
</dbReference>
<evidence type="ECO:0000256" key="4">
    <source>
        <dbReference type="ARBA" id="ARBA00023163"/>
    </source>
</evidence>
<dbReference type="InterPro" id="IPR005119">
    <property type="entry name" value="LysR_subst-bd"/>
</dbReference>
<reference evidence="7 8" key="1">
    <citation type="submission" date="2019-04" db="EMBL/GenBank/DDBJ databases">
        <title>Reference strain of H23.</title>
        <authorList>
            <person name="Luo X."/>
        </authorList>
    </citation>
    <scope>NUCLEOTIDE SEQUENCE [LARGE SCALE GENOMIC DNA]</scope>
    <source>
        <strain evidence="7 8">H23</strain>
    </source>
</reference>
<comment type="similarity">
    <text evidence="1">Belongs to the LysR transcriptional regulatory family.</text>
</comment>
<evidence type="ECO:0000313" key="8">
    <source>
        <dbReference type="Proteomes" id="UP000308707"/>
    </source>
</evidence>
<keyword evidence="5" id="KW-0175">Coiled coil</keyword>
<dbReference type="Pfam" id="PF00126">
    <property type="entry name" value="HTH_1"/>
    <property type="match status" value="1"/>
</dbReference>
<keyword evidence="3" id="KW-0238">DNA-binding</keyword>
<dbReference type="Proteomes" id="UP000308707">
    <property type="component" value="Unassembled WGS sequence"/>
</dbReference>
<dbReference type="InterPro" id="IPR036388">
    <property type="entry name" value="WH-like_DNA-bd_sf"/>
</dbReference>
<gene>
    <name evidence="7" type="ORF">FCE95_08780</name>
</gene>
<dbReference type="OrthoDB" id="570111at2"/>
<dbReference type="Pfam" id="PF03466">
    <property type="entry name" value="LysR_substrate"/>
    <property type="match status" value="1"/>
</dbReference>
<dbReference type="PANTHER" id="PTHR30537:SF3">
    <property type="entry name" value="TRANSCRIPTIONAL REGULATORY PROTEIN"/>
    <property type="match status" value="1"/>
</dbReference>
<dbReference type="AlphaFoldDB" id="A0A4U5JM28"/>
<dbReference type="Gene3D" id="1.10.10.10">
    <property type="entry name" value="Winged helix-like DNA-binding domain superfamily/Winged helix DNA-binding domain"/>
    <property type="match status" value="1"/>
</dbReference>
<feature type="coiled-coil region" evidence="5">
    <location>
        <begin position="66"/>
        <end position="93"/>
    </location>
</feature>
<dbReference type="GO" id="GO:0043565">
    <property type="term" value="F:sequence-specific DNA binding"/>
    <property type="evidence" value="ECO:0007669"/>
    <property type="project" value="TreeGrafter"/>
</dbReference>
<proteinExistence type="inferred from homology"/>
<evidence type="ECO:0000256" key="2">
    <source>
        <dbReference type="ARBA" id="ARBA00023015"/>
    </source>
</evidence>
<dbReference type="GO" id="GO:0006351">
    <property type="term" value="P:DNA-templated transcription"/>
    <property type="evidence" value="ECO:0007669"/>
    <property type="project" value="TreeGrafter"/>
</dbReference>
<keyword evidence="2" id="KW-0805">Transcription regulation</keyword>
<accession>A0A4U5JM28</accession>
<dbReference type="PANTHER" id="PTHR30537">
    <property type="entry name" value="HTH-TYPE TRANSCRIPTIONAL REGULATOR"/>
    <property type="match status" value="1"/>
</dbReference>
<dbReference type="InterPro" id="IPR000847">
    <property type="entry name" value="LysR_HTH_N"/>
</dbReference>
<dbReference type="SUPFAM" id="SSF46785">
    <property type="entry name" value="Winged helix' DNA-binding domain"/>
    <property type="match status" value="1"/>
</dbReference>
<evidence type="ECO:0000259" key="6">
    <source>
        <dbReference type="PROSITE" id="PS50931"/>
    </source>
</evidence>
<feature type="domain" description="HTH lysR-type" evidence="6">
    <location>
        <begin position="6"/>
        <end position="63"/>
    </location>
</feature>
<dbReference type="PROSITE" id="PS50931">
    <property type="entry name" value="HTH_LYSR"/>
    <property type="match status" value="1"/>
</dbReference>
<evidence type="ECO:0000256" key="1">
    <source>
        <dbReference type="ARBA" id="ARBA00009437"/>
    </source>
</evidence>
<dbReference type="GO" id="GO:0003700">
    <property type="term" value="F:DNA-binding transcription factor activity"/>
    <property type="evidence" value="ECO:0007669"/>
    <property type="project" value="InterPro"/>
</dbReference>
<dbReference type="EMBL" id="SZUA01000002">
    <property type="protein sequence ID" value="TKR30225.1"/>
    <property type="molecule type" value="Genomic_DNA"/>
</dbReference>
<sequence length="297" mass="32948">MNEQSLDWNDYRLVLAVGRAGSLNGAAKSLRVSHPTVFRQINAIERKLGVRLFERARDGYSPTAAGEDVIAAAAELETRIEAVERRLAGRDERPSGTVRVTTTDTLLFGLLPPVFAAFRRAHPQIVLEVVADNAVYNLSRREADVALRPSGGPPDNLVGRKIANIAFAVYRPSRWRARDGDDLSAHDWVVPDDSLSHLNSTRWLARHGYDRRAAYRANSLLSLRDAAAQGLGFAVLPCYLGDRTPGLARVGEPVEELRNELWLLTHPDLRRVARVRAFMDGMREAMLELKPVLEGTA</sequence>
<evidence type="ECO:0000313" key="7">
    <source>
        <dbReference type="EMBL" id="TKR30225.1"/>
    </source>
</evidence>
<dbReference type="SUPFAM" id="SSF53850">
    <property type="entry name" value="Periplasmic binding protein-like II"/>
    <property type="match status" value="1"/>
</dbReference>
<evidence type="ECO:0000256" key="5">
    <source>
        <dbReference type="SAM" id="Coils"/>
    </source>
</evidence>
<keyword evidence="4" id="KW-0804">Transcription</keyword>
<organism evidence="7 8">
    <name type="scientific">Luteimonas gilva</name>
    <dbReference type="NCBI Taxonomy" id="2572684"/>
    <lineage>
        <taxon>Bacteria</taxon>
        <taxon>Pseudomonadati</taxon>
        <taxon>Pseudomonadota</taxon>
        <taxon>Gammaproteobacteria</taxon>
        <taxon>Lysobacterales</taxon>
        <taxon>Lysobacteraceae</taxon>
        <taxon>Luteimonas</taxon>
    </lineage>
</organism>
<name>A0A4U5JM28_9GAMM</name>
<comment type="caution">
    <text evidence="7">The sequence shown here is derived from an EMBL/GenBank/DDBJ whole genome shotgun (WGS) entry which is preliminary data.</text>
</comment>
<evidence type="ECO:0000256" key="3">
    <source>
        <dbReference type="ARBA" id="ARBA00023125"/>
    </source>
</evidence>
<dbReference type="InterPro" id="IPR036390">
    <property type="entry name" value="WH_DNA-bd_sf"/>
</dbReference>
<keyword evidence="8" id="KW-1185">Reference proteome</keyword>
<dbReference type="InterPro" id="IPR058163">
    <property type="entry name" value="LysR-type_TF_proteobact-type"/>
</dbReference>
<dbReference type="RefSeq" id="WP_137266655.1">
    <property type="nucleotide sequence ID" value="NZ_SZUA01000002.1"/>
</dbReference>
<protein>
    <submittedName>
        <fullName evidence="7">LysR family transcriptional regulator</fullName>
    </submittedName>
</protein>